<organism evidence="8 9">
    <name type="scientific">Dactylonectria macrodidyma</name>
    <dbReference type="NCBI Taxonomy" id="307937"/>
    <lineage>
        <taxon>Eukaryota</taxon>
        <taxon>Fungi</taxon>
        <taxon>Dikarya</taxon>
        <taxon>Ascomycota</taxon>
        <taxon>Pezizomycotina</taxon>
        <taxon>Sordariomycetes</taxon>
        <taxon>Hypocreomycetidae</taxon>
        <taxon>Hypocreales</taxon>
        <taxon>Nectriaceae</taxon>
        <taxon>Dactylonectria</taxon>
    </lineage>
</organism>
<keyword evidence="2" id="KW-0479">Metal-binding</keyword>
<name>A0A9P9E9W8_9HYPO</name>
<dbReference type="Gene3D" id="4.10.240.10">
    <property type="entry name" value="Zn(2)-C6 fungal-type DNA-binding domain"/>
    <property type="match status" value="1"/>
</dbReference>
<accession>A0A9P9E9W8</accession>
<dbReference type="GO" id="GO:0000981">
    <property type="term" value="F:DNA-binding transcription factor activity, RNA polymerase II-specific"/>
    <property type="evidence" value="ECO:0007669"/>
    <property type="project" value="InterPro"/>
</dbReference>
<dbReference type="Proteomes" id="UP000738349">
    <property type="component" value="Unassembled WGS sequence"/>
</dbReference>
<dbReference type="AlphaFoldDB" id="A0A9P9E9W8"/>
<dbReference type="Pfam" id="PF00172">
    <property type="entry name" value="Zn_clus"/>
    <property type="match status" value="1"/>
</dbReference>
<dbReference type="PANTHER" id="PTHR46910">
    <property type="entry name" value="TRANSCRIPTION FACTOR PDR1"/>
    <property type="match status" value="1"/>
</dbReference>
<comment type="subcellular location">
    <subcellularLocation>
        <location evidence="1">Nucleus</location>
    </subcellularLocation>
</comment>
<dbReference type="GO" id="GO:0005634">
    <property type="term" value="C:nucleus"/>
    <property type="evidence" value="ECO:0007669"/>
    <property type="project" value="UniProtKB-SubCell"/>
</dbReference>
<evidence type="ECO:0000256" key="6">
    <source>
        <dbReference type="ARBA" id="ARBA00023242"/>
    </source>
</evidence>
<dbReference type="OrthoDB" id="4116913at2759"/>
<dbReference type="EMBL" id="JAGMUV010000015">
    <property type="protein sequence ID" value="KAH7133753.1"/>
    <property type="molecule type" value="Genomic_DNA"/>
</dbReference>
<dbReference type="SMART" id="SM00906">
    <property type="entry name" value="Fungal_trans"/>
    <property type="match status" value="1"/>
</dbReference>
<dbReference type="GO" id="GO:0008270">
    <property type="term" value="F:zinc ion binding"/>
    <property type="evidence" value="ECO:0007669"/>
    <property type="project" value="InterPro"/>
</dbReference>
<evidence type="ECO:0000313" key="9">
    <source>
        <dbReference type="Proteomes" id="UP000738349"/>
    </source>
</evidence>
<evidence type="ECO:0000256" key="1">
    <source>
        <dbReference type="ARBA" id="ARBA00004123"/>
    </source>
</evidence>
<dbReference type="PROSITE" id="PS50048">
    <property type="entry name" value="ZN2_CY6_FUNGAL_2"/>
    <property type="match status" value="1"/>
</dbReference>
<dbReference type="GO" id="GO:0006351">
    <property type="term" value="P:DNA-templated transcription"/>
    <property type="evidence" value="ECO:0007669"/>
    <property type="project" value="InterPro"/>
</dbReference>
<dbReference type="InterPro" id="IPR050987">
    <property type="entry name" value="AtrR-like"/>
</dbReference>
<dbReference type="InterPro" id="IPR036864">
    <property type="entry name" value="Zn2-C6_fun-type_DNA-bd_sf"/>
</dbReference>
<proteinExistence type="predicted"/>
<keyword evidence="3" id="KW-0805">Transcription regulation</keyword>
<dbReference type="GO" id="GO:0003677">
    <property type="term" value="F:DNA binding"/>
    <property type="evidence" value="ECO:0007669"/>
    <property type="project" value="UniProtKB-KW"/>
</dbReference>
<dbReference type="PANTHER" id="PTHR46910:SF37">
    <property type="entry name" value="ZN(II)2CYS6 TRANSCRIPTION FACTOR (EUROFUNG)"/>
    <property type="match status" value="1"/>
</dbReference>
<dbReference type="CDD" id="cd12148">
    <property type="entry name" value="fungal_TF_MHR"/>
    <property type="match status" value="1"/>
</dbReference>
<gene>
    <name evidence="8" type="ORF">EDB81DRAFT_950036</name>
</gene>
<keyword evidence="6" id="KW-0539">Nucleus</keyword>
<protein>
    <recommendedName>
        <fullName evidence="7">Zn(2)-C6 fungal-type domain-containing protein</fullName>
    </recommendedName>
</protein>
<evidence type="ECO:0000256" key="4">
    <source>
        <dbReference type="ARBA" id="ARBA00023125"/>
    </source>
</evidence>
<dbReference type="InterPro" id="IPR001138">
    <property type="entry name" value="Zn2Cys6_DnaBD"/>
</dbReference>
<dbReference type="Pfam" id="PF04082">
    <property type="entry name" value="Fungal_trans"/>
    <property type="match status" value="1"/>
</dbReference>
<keyword evidence="5" id="KW-0804">Transcription</keyword>
<evidence type="ECO:0000313" key="8">
    <source>
        <dbReference type="EMBL" id="KAH7133753.1"/>
    </source>
</evidence>
<dbReference type="CDD" id="cd00067">
    <property type="entry name" value="GAL4"/>
    <property type="match status" value="1"/>
</dbReference>
<dbReference type="PROSITE" id="PS00463">
    <property type="entry name" value="ZN2_CY6_FUNGAL_1"/>
    <property type="match status" value="1"/>
</dbReference>
<sequence>MMPAGDKRRPSLSLSQRERARWACTLCRIRKVKCDAALPCCSQCTERGSLCIYAHARTRAQTSRRPVRDFSRRLEGVEHAISELPPPGAKSQQTDLAPSHAGRFVDATDLRHPHFLYNLMRLNALPISYLWDVDQGNTKLYRQTSCGIFLIGNMRCIDHIVGNHKFSTMAYERIPRHSNNPNSGLGHISPLPTPDLIVKCLDVFLSTINKHFCLFQEEEITSVFQSYLRGGICSQSSCYAALNIICAYSLGILLGFGHEQPELYLQNSLKALPSILLEGPSTTGVGAILLAVLYLMTTLRTTTAASMLGMASQMILVAGYHDPTEPMTLEVRHQKRLFWHAYILDQSLSLRLSKSSLFSEEMVSELPDLYPLDGYGVITLPNGSVLNHFREQVVLSKVQSKIYRTLRSSLLSKRTSSEFLASRAELLAELEQWKDSLLPLSPPSVATELGEAQLACSALLQSSYYQALVAIYSSIFSNPTLANSSVCRDQICPATHTINLCMIHDISWCLDGLFLHLLQNKNSVEGDSDLQLLKDFVDFLSRQTPHQNNNFGLISLSISYEVASQAATRG</sequence>
<comment type="caution">
    <text evidence="8">The sequence shown here is derived from an EMBL/GenBank/DDBJ whole genome shotgun (WGS) entry which is preliminary data.</text>
</comment>
<evidence type="ECO:0000256" key="5">
    <source>
        <dbReference type="ARBA" id="ARBA00023163"/>
    </source>
</evidence>
<evidence type="ECO:0000256" key="3">
    <source>
        <dbReference type="ARBA" id="ARBA00023015"/>
    </source>
</evidence>
<dbReference type="SMART" id="SM00066">
    <property type="entry name" value="GAL4"/>
    <property type="match status" value="1"/>
</dbReference>
<dbReference type="InterPro" id="IPR007219">
    <property type="entry name" value="XnlR_reg_dom"/>
</dbReference>
<keyword evidence="4" id="KW-0238">DNA-binding</keyword>
<keyword evidence="9" id="KW-1185">Reference proteome</keyword>
<dbReference type="SUPFAM" id="SSF57701">
    <property type="entry name" value="Zn2/Cys6 DNA-binding domain"/>
    <property type="match status" value="1"/>
</dbReference>
<evidence type="ECO:0000256" key="2">
    <source>
        <dbReference type="ARBA" id="ARBA00022723"/>
    </source>
</evidence>
<reference evidence="8" key="1">
    <citation type="journal article" date="2021" name="Nat. Commun.">
        <title>Genetic determinants of endophytism in the Arabidopsis root mycobiome.</title>
        <authorList>
            <person name="Mesny F."/>
            <person name="Miyauchi S."/>
            <person name="Thiergart T."/>
            <person name="Pickel B."/>
            <person name="Atanasova L."/>
            <person name="Karlsson M."/>
            <person name="Huettel B."/>
            <person name="Barry K.W."/>
            <person name="Haridas S."/>
            <person name="Chen C."/>
            <person name="Bauer D."/>
            <person name="Andreopoulos W."/>
            <person name="Pangilinan J."/>
            <person name="LaButti K."/>
            <person name="Riley R."/>
            <person name="Lipzen A."/>
            <person name="Clum A."/>
            <person name="Drula E."/>
            <person name="Henrissat B."/>
            <person name="Kohler A."/>
            <person name="Grigoriev I.V."/>
            <person name="Martin F.M."/>
            <person name="Hacquard S."/>
        </authorList>
    </citation>
    <scope>NUCLEOTIDE SEQUENCE</scope>
    <source>
        <strain evidence="8">MPI-CAGE-AT-0147</strain>
    </source>
</reference>
<feature type="domain" description="Zn(2)-C6 fungal-type" evidence="7">
    <location>
        <begin position="23"/>
        <end position="53"/>
    </location>
</feature>
<evidence type="ECO:0000259" key="7">
    <source>
        <dbReference type="PROSITE" id="PS50048"/>
    </source>
</evidence>